<dbReference type="GO" id="GO:0019509">
    <property type="term" value="P:L-methionine salvage from methylthioadenosine"/>
    <property type="evidence" value="ECO:0007669"/>
    <property type="project" value="UniProtKB-UniRule"/>
</dbReference>
<evidence type="ECO:0000256" key="7">
    <source>
        <dbReference type="ARBA" id="ARBA00023002"/>
    </source>
</evidence>
<dbReference type="GO" id="GO:0010308">
    <property type="term" value="F:acireductone dioxygenase (Ni2+-requiring) activity"/>
    <property type="evidence" value="ECO:0007669"/>
    <property type="project" value="UniProtKB-UniRule"/>
</dbReference>
<feature type="binding site" evidence="11">
    <location>
        <position position="133"/>
    </location>
    <ligand>
        <name>Fe(2+)</name>
        <dbReference type="ChEBI" id="CHEBI:29033"/>
        <note>for iron-dependent acireductone dioxygenase activity</note>
    </ligand>
</feature>
<comment type="pathway">
    <text evidence="11">Amino-acid biosynthesis; L-methionine biosynthesis via salvage pathway; L-methionine from S-methyl-5-thio-alpha-D-ribose 1-phosphate: step 5/6.</text>
</comment>
<keyword evidence="3 11" id="KW-0533">Nickel</keyword>
<feature type="binding site" evidence="11">
    <location>
        <position position="133"/>
    </location>
    <ligand>
        <name>Ni(2+)</name>
        <dbReference type="ChEBI" id="CHEBI:49786"/>
        <note>for nickel-dependent acireductone dioxygenase activity</note>
    </ligand>
</feature>
<dbReference type="GO" id="GO:0005506">
    <property type="term" value="F:iron ion binding"/>
    <property type="evidence" value="ECO:0007669"/>
    <property type="project" value="UniProtKB-UniRule"/>
</dbReference>
<gene>
    <name evidence="11 13" type="primary">ADI1</name>
    <name evidence="13" type="ORF">SeLEV6574_g07542</name>
    <name evidence="14" type="ORF">SeMB42_g06129</name>
</gene>
<evidence type="ECO:0000313" key="13">
    <source>
        <dbReference type="EMBL" id="TPX38884.1"/>
    </source>
</evidence>
<keyword evidence="15" id="KW-1185">Reference proteome</keyword>
<dbReference type="CDD" id="cd02232">
    <property type="entry name" value="cupin_ARD"/>
    <property type="match status" value="1"/>
</dbReference>
<comment type="cofactor">
    <cofactor evidence="11">
        <name>Fe(2+)</name>
        <dbReference type="ChEBI" id="CHEBI:29033"/>
    </cofactor>
    <cofactor evidence="11">
        <name>Ni(2+)</name>
        <dbReference type="ChEBI" id="CHEBI:49786"/>
    </cofactor>
    <text evidence="11">Binds either 1 Fe or Ni cation per monomer. Iron-binding promotes an acireductone dioxygenase reaction producing 2-keto-4-methylthiobutyrate, while nickel-binding promotes an acireductone dioxygenase reaction producing 3-(methylsulfanyl)propanoate.</text>
</comment>
<evidence type="ECO:0000313" key="14">
    <source>
        <dbReference type="EMBL" id="TPX40148.1"/>
    </source>
</evidence>
<dbReference type="OrthoDB" id="1867259at2759"/>
<keyword evidence="6 11" id="KW-0223">Dioxygenase</keyword>
<proteinExistence type="inferred from homology"/>
<dbReference type="EC" id="1.13.11.53" evidence="11"/>
<comment type="catalytic activity">
    <reaction evidence="1 11">
        <text>1,2-dihydroxy-5-(methylsulfanyl)pent-1-en-3-one + O2 = 4-methylsulfanyl-2-oxobutanoate + formate + 2 H(+)</text>
        <dbReference type="Rhea" id="RHEA:24504"/>
        <dbReference type="ChEBI" id="CHEBI:15378"/>
        <dbReference type="ChEBI" id="CHEBI:15379"/>
        <dbReference type="ChEBI" id="CHEBI:15740"/>
        <dbReference type="ChEBI" id="CHEBI:16723"/>
        <dbReference type="ChEBI" id="CHEBI:49252"/>
        <dbReference type="EC" id="1.13.11.54"/>
    </reaction>
</comment>
<evidence type="ECO:0000256" key="4">
    <source>
        <dbReference type="ARBA" id="ARBA00022605"/>
    </source>
</evidence>
<dbReference type="InterPro" id="IPR014710">
    <property type="entry name" value="RmlC-like_jellyroll"/>
</dbReference>
<dbReference type="InterPro" id="IPR027496">
    <property type="entry name" value="ARD_euk"/>
</dbReference>
<keyword evidence="10 11" id="KW-0539">Nucleus</keyword>
<accession>A0A507CKQ4</accession>
<protein>
    <recommendedName>
        <fullName evidence="11">Acireductone dioxygenase</fullName>
    </recommendedName>
    <alternativeName>
        <fullName evidence="11">Acireductone dioxygenase (Fe(2+)-requiring)</fullName>
        <shortName evidence="11">ARD'</shortName>
        <shortName evidence="11">Fe-ARD</shortName>
        <ecNumber evidence="11">1.13.11.54</ecNumber>
    </alternativeName>
    <alternativeName>
        <fullName evidence="11">Acireductone dioxygenase (Ni(2+)-requiring)</fullName>
        <shortName evidence="11">ARD</shortName>
        <shortName evidence="11">Ni-ARD</shortName>
        <ecNumber evidence="11">1.13.11.53</ecNumber>
    </alternativeName>
</protein>
<dbReference type="EMBL" id="QEAN01000325">
    <property type="protein sequence ID" value="TPX40148.1"/>
    <property type="molecule type" value="Genomic_DNA"/>
</dbReference>
<evidence type="ECO:0000256" key="2">
    <source>
        <dbReference type="ARBA" id="ARBA00022490"/>
    </source>
</evidence>
<dbReference type="UniPathway" id="UPA00904">
    <property type="reaction ID" value="UER00878"/>
</dbReference>
<keyword evidence="2 11" id="KW-0963">Cytoplasm</keyword>
<comment type="similarity">
    <text evidence="11">Belongs to the acireductone dioxygenase (ARD) family.</text>
</comment>
<name>A0A507CKQ4_9FUNG</name>
<evidence type="ECO:0000256" key="9">
    <source>
        <dbReference type="ARBA" id="ARBA00023167"/>
    </source>
</evidence>
<evidence type="ECO:0000256" key="8">
    <source>
        <dbReference type="ARBA" id="ARBA00023004"/>
    </source>
</evidence>
<dbReference type="EMBL" id="QEAM01000550">
    <property type="protein sequence ID" value="TPX38884.1"/>
    <property type="molecule type" value="Genomic_DNA"/>
</dbReference>
<dbReference type="SUPFAM" id="SSF51182">
    <property type="entry name" value="RmlC-like cupins"/>
    <property type="match status" value="1"/>
</dbReference>
<comment type="catalytic activity">
    <reaction evidence="11">
        <text>1,2-dihydroxy-5-(methylsulfanyl)pent-1-en-3-one + O2 = 3-(methylsulfanyl)propanoate + CO + formate + 2 H(+)</text>
        <dbReference type="Rhea" id="RHEA:14161"/>
        <dbReference type="ChEBI" id="CHEBI:15378"/>
        <dbReference type="ChEBI" id="CHEBI:15379"/>
        <dbReference type="ChEBI" id="CHEBI:15740"/>
        <dbReference type="ChEBI" id="CHEBI:17245"/>
        <dbReference type="ChEBI" id="CHEBI:49016"/>
        <dbReference type="ChEBI" id="CHEBI:49252"/>
        <dbReference type="EC" id="1.13.11.53"/>
    </reaction>
</comment>
<dbReference type="HAMAP" id="MF_03154">
    <property type="entry name" value="Salvage_MtnD_euk"/>
    <property type="match status" value="1"/>
</dbReference>
<evidence type="ECO:0000256" key="6">
    <source>
        <dbReference type="ARBA" id="ARBA00022964"/>
    </source>
</evidence>
<dbReference type="Proteomes" id="UP000320475">
    <property type="component" value="Unassembled WGS sequence"/>
</dbReference>
<evidence type="ECO:0000256" key="11">
    <source>
        <dbReference type="HAMAP-Rule" id="MF_03154"/>
    </source>
</evidence>
<dbReference type="GO" id="GO:0005634">
    <property type="term" value="C:nucleus"/>
    <property type="evidence" value="ECO:0007669"/>
    <property type="project" value="UniProtKB-SubCell"/>
</dbReference>
<dbReference type="Gene3D" id="2.60.120.10">
    <property type="entry name" value="Jelly Rolls"/>
    <property type="match status" value="1"/>
</dbReference>
<feature type="binding site" evidence="11">
    <location>
        <position position="88"/>
    </location>
    <ligand>
        <name>Fe(2+)</name>
        <dbReference type="ChEBI" id="CHEBI:29033"/>
        <note>for iron-dependent acireductone dioxygenase activity</note>
    </ligand>
</feature>
<comment type="function">
    <text evidence="11">Catalyzes 2 different reactions between oxygen and the acireductone 1,2-dihydroxy-3-keto-5-methylthiopentene (DHK-MTPene) depending upon the metal bound in the active site. Fe-containing acireductone dioxygenase (Fe-ARD) produces formate and 2-keto-4-methylthiobutyrate (KMTB), the alpha-ketoacid precursor of methionine in the methionine recycle pathway. Ni-containing acireductone dioxygenase (Ni-ARD) produces methylthiopropionate, carbon monoxide and formate, and does not lie on the methionine recycle pathway.</text>
</comment>
<reference evidence="15 16" key="1">
    <citation type="journal article" date="2019" name="Sci. Rep.">
        <title>Comparative genomics of chytrid fungi reveal insights into the obligate biotrophic and pathogenic lifestyle of Synchytrium endobioticum.</title>
        <authorList>
            <person name="van de Vossenberg B.T.L.H."/>
            <person name="Warris S."/>
            <person name="Nguyen H.D.T."/>
            <person name="van Gent-Pelzer M.P.E."/>
            <person name="Joly D.L."/>
            <person name="van de Geest H.C."/>
            <person name="Bonants P.J.M."/>
            <person name="Smith D.S."/>
            <person name="Levesque C.A."/>
            <person name="van der Lee T.A.J."/>
        </authorList>
    </citation>
    <scope>NUCLEOTIDE SEQUENCE [LARGE SCALE GENOMIC DNA]</scope>
    <source>
        <strain evidence="13 16">LEV6574</strain>
        <strain evidence="14 15">MB42</strain>
    </source>
</reference>
<evidence type="ECO:0000256" key="3">
    <source>
        <dbReference type="ARBA" id="ARBA00022596"/>
    </source>
</evidence>
<dbReference type="Proteomes" id="UP000317494">
    <property type="component" value="Unassembled WGS sequence"/>
</dbReference>
<feature type="binding site" evidence="11">
    <location>
        <position position="90"/>
    </location>
    <ligand>
        <name>Fe(2+)</name>
        <dbReference type="ChEBI" id="CHEBI:29033"/>
        <note>for iron-dependent acireductone dioxygenase activity</note>
    </ligand>
</feature>
<dbReference type="Pfam" id="PF03079">
    <property type="entry name" value="ARD"/>
    <property type="match status" value="1"/>
</dbReference>
<keyword evidence="8 11" id="KW-0408">Iron</keyword>
<feature type="binding site" evidence="11">
    <location>
        <position position="94"/>
    </location>
    <ligand>
        <name>Fe(2+)</name>
        <dbReference type="ChEBI" id="CHEBI:29033"/>
        <note>for iron-dependent acireductone dioxygenase activity</note>
    </ligand>
</feature>
<evidence type="ECO:0000313" key="15">
    <source>
        <dbReference type="Proteomes" id="UP000317494"/>
    </source>
</evidence>
<feature type="binding site" evidence="11">
    <location>
        <position position="90"/>
    </location>
    <ligand>
        <name>Ni(2+)</name>
        <dbReference type="ChEBI" id="CHEBI:49786"/>
        <note>for nickel-dependent acireductone dioxygenase activity</note>
    </ligand>
</feature>
<dbReference type="AlphaFoldDB" id="A0A507CKQ4"/>
<feature type="binding site" evidence="11">
    <location>
        <position position="88"/>
    </location>
    <ligand>
        <name>Ni(2+)</name>
        <dbReference type="ChEBI" id="CHEBI:49786"/>
        <note>for nickel-dependent acireductone dioxygenase activity</note>
    </ligand>
</feature>
<evidence type="ECO:0000313" key="16">
    <source>
        <dbReference type="Proteomes" id="UP000320475"/>
    </source>
</evidence>
<keyword evidence="9 11" id="KW-0486">Methionine biosynthesis</keyword>
<dbReference type="FunFam" id="2.60.120.10:FF:000079">
    <property type="entry name" value="1,2-dihydroxy-3-keto-5-methylthiopentene dioxygenase"/>
    <property type="match status" value="1"/>
</dbReference>
<dbReference type="GO" id="GO:0010309">
    <property type="term" value="F:acireductone dioxygenase [iron(II)-requiring] activity"/>
    <property type="evidence" value="ECO:0007669"/>
    <property type="project" value="UniProtKB-UniRule"/>
</dbReference>
<dbReference type="PANTHER" id="PTHR23418:SF0">
    <property type="entry name" value="ACIREDUCTONE DIOXYGENASE"/>
    <property type="match status" value="1"/>
</dbReference>
<feature type="binding site" evidence="11">
    <location>
        <position position="94"/>
    </location>
    <ligand>
        <name>Ni(2+)</name>
        <dbReference type="ChEBI" id="CHEBI:49786"/>
        <note>for nickel-dependent acireductone dioxygenase activity</note>
    </ligand>
</feature>
<keyword evidence="4 11" id="KW-0028">Amino-acid biosynthesis</keyword>
<comment type="caution">
    <text evidence="13">The sequence shown here is derived from an EMBL/GenBank/DDBJ whole genome shotgun (WGS) entry which is preliminary data.</text>
</comment>
<comment type="subcellular location">
    <subcellularLocation>
        <location evidence="11">Cytoplasm</location>
    </subcellularLocation>
    <subcellularLocation>
        <location evidence="11">Nucleus</location>
    </subcellularLocation>
</comment>
<evidence type="ECO:0000256" key="1">
    <source>
        <dbReference type="ARBA" id="ARBA00000428"/>
    </source>
</evidence>
<evidence type="ECO:0000256" key="5">
    <source>
        <dbReference type="ARBA" id="ARBA00022723"/>
    </source>
</evidence>
<organism evidence="13 16">
    <name type="scientific">Synchytrium endobioticum</name>
    <dbReference type="NCBI Taxonomy" id="286115"/>
    <lineage>
        <taxon>Eukaryota</taxon>
        <taxon>Fungi</taxon>
        <taxon>Fungi incertae sedis</taxon>
        <taxon>Chytridiomycota</taxon>
        <taxon>Chytridiomycota incertae sedis</taxon>
        <taxon>Chytridiomycetes</taxon>
        <taxon>Synchytriales</taxon>
        <taxon>Synchytriaceae</taxon>
        <taxon>Synchytrium</taxon>
    </lineage>
</organism>
<dbReference type="VEuPathDB" id="FungiDB:SeMB42_g06129"/>
<sequence length="187" mass="22181">MVRAWLYNDEDTSDPRQLHQYSPNRPVSLDQLAETGVLYKHVEANVNYVETINLICNERGYKNRDFITVSPDKLRDYEAKVKTFFEEHLHEDEEIRYVVDGSGYFDVRDKQDRWIRIAVSKSDLIILPAGIYHRFTLDSTNYLEAMRLFKEDPKWTPLNRSNETEKNKVRTEYIEKLVSRPCFLVLA</sequence>
<evidence type="ECO:0000256" key="10">
    <source>
        <dbReference type="ARBA" id="ARBA00023242"/>
    </source>
</evidence>
<dbReference type="GO" id="GO:0016151">
    <property type="term" value="F:nickel cation binding"/>
    <property type="evidence" value="ECO:0007669"/>
    <property type="project" value="UniProtKB-UniRule"/>
</dbReference>
<feature type="region of interest" description="Disordered" evidence="12">
    <location>
        <begin position="1"/>
        <end position="22"/>
    </location>
</feature>
<keyword evidence="7 11" id="KW-0560">Oxidoreductase</keyword>
<dbReference type="InterPro" id="IPR011051">
    <property type="entry name" value="RmlC_Cupin_sf"/>
</dbReference>
<dbReference type="GO" id="GO:0005737">
    <property type="term" value="C:cytoplasm"/>
    <property type="evidence" value="ECO:0007669"/>
    <property type="project" value="UniProtKB-SubCell"/>
</dbReference>
<dbReference type="STRING" id="286115.A0A507CKQ4"/>
<evidence type="ECO:0000256" key="12">
    <source>
        <dbReference type="SAM" id="MobiDB-lite"/>
    </source>
</evidence>
<keyword evidence="5 11" id="KW-0479">Metal-binding</keyword>
<dbReference type="PANTHER" id="PTHR23418">
    <property type="entry name" value="ACIREDUCTONE DIOXYGENASE"/>
    <property type="match status" value="1"/>
</dbReference>
<dbReference type="InterPro" id="IPR004313">
    <property type="entry name" value="ARD"/>
</dbReference>
<dbReference type="EC" id="1.13.11.54" evidence="11"/>